<accession>A0A6J4I2D9</accession>
<reference evidence="3" key="1">
    <citation type="submission" date="2020-02" db="EMBL/GenBank/DDBJ databases">
        <authorList>
            <person name="Meier V. D."/>
        </authorList>
    </citation>
    <scope>NUCLEOTIDE SEQUENCE</scope>
    <source>
        <strain evidence="3">AVDCRST_MAG76</strain>
    </source>
</reference>
<dbReference type="EMBL" id="CADCSZ010000098">
    <property type="protein sequence ID" value="CAA9238284.1"/>
    <property type="molecule type" value="Genomic_DNA"/>
</dbReference>
<dbReference type="AlphaFoldDB" id="A0A6J4I2D9"/>
<feature type="region of interest" description="Disordered" evidence="1">
    <location>
        <begin position="1"/>
        <end position="34"/>
    </location>
</feature>
<keyword evidence="2" id="KW-0472">Membrane</keyword>
<evidence type="ECO:0000313" key="3">
    <source>
        <dbReference type="EMBL" id="CAA9238284.1"/>
    </source>
</evidence>
<keyword evidence="2" id="KW-1133">Transmembrane helix</keyword>
<protein>
    <submittedName>
        <fullName evidence="3">Uncharacterized protein</fullName>
    </submittedName>
</protein>
<proteinExistence type="predicted"/>
<sequence>MQLCSGLGDDGLDMSTSTRPPVGQLPPGRPSRGRERLRGLITRRRVVSSLALAIAAALLVIGFQESQDGGVELRQSRPASIIRVFPTEGSSSLRQEPIGAQLADEFTGELEVDGRAIPLDQLEKPPAAAGDNAPAARGLTGLNQVSFTPGPGKDIESLAPGGHTARLLFWRKVGETRAQAVPYTWSFTAS</sequence>
<keyword evidence="2" id="KW-0812">Transmembrane</keyword>
<feature type="transmembrane region" description="Helical" evidence="2">
    <location>
        <begin position="46"/>
        <end position="63"/>
    </location>
</feature>
<gene>
    <name evidence="3" type="ORF">AVDCRST_MAG76-1622</name>
</gene>
<organism evidence="3">
    <name type="scientific">uncultured Acidimicrobiales bacterium</name>
    <dbReference type="NCBI Taxonomy" id="310071"/>
    <lineage>
        <taxon>Bacteria</taxon>
        <taxon>Bacillati</taxon>
        <taxon>Actinomycetota</taxon>
        <taxon>Acidimicrobiia</taxon>
        <taxon>Acidimicrobiales</taxon>
        <taxon>environmental samples</taxon>
    </lineage>
</organism>
<evidence type="ECO:0000256" key="1">
    <source>
        <dbReference type="SAM" id="MobiDB-lite"/>
    </source>
</evidence>
<name>A0A6J4I2D9_9ACTN</name>
<evidence type="ECO:0000256" key="2">
    <source>
        <dbReference type="SAM" id="Phobius"/>
    </source>
</evidence>